<dbReference type="InterPro" id="IPR027417">
    <property type="entry name" value="P-loop_NTPase"/>
</dbReference>
<keyword evidence="6" id="KW-1185">Reference proteome</keyword>
<reference evidence="5" key="2">
    <citation type="submission" date="2025-09" db="UniProtKB">
        <authorList>
            <consortium name="Ensembl"/>
        </authorList>
    </citation>
    <scope>IDENTIFICATION</scope>
</reference>
<dbReference type="Ensembl" id="ENSNMLT00000002811.1">
    <property type="protein sequence ID" value="ENSNMLP00000002447.1"/>
    <property type="gene ID" value="ENSNMLG00000001801.1"/>
</dbReference>
<evidence type="ECO:0000313" key="6">
    <source>
        <dbReference type="Proteomes" id="UP000694523"/>
    </source>
</evidence>
<dbReference type="PANTHER" id="PTHR10903:SF62">
    <property type="entry name" value="GTPASE IMAP FAMILY MEMBER 4-LIKE-RELATED"/>
    <property type="match status" value="1"/>
</dbReference>
<reference evidence="5" key="1">
    <citation type="submission" date="2025-08" db="UniProtKB">
        <authorList>
            <consortium name="Ensembl"/>
        </authorList>
    </citation>
    <scope>IDENTIFICATION</scope>
</reference>
<evidence type="ECO:0000256" key="2">
    <source>
        <dbReference type="ARBA" id="ARBA00022741"/>
    </source>
</evidence>
<dbReference type="Gene3D" id="3.40.50.300">
    <property type="entry name" value="P-loop containing nucleotide triphosphate hydrolases"/>
    <property type="match status" value="1"/>
</dbReference>
<proteinExistence type="inferred from homology"/>
<evidence type="ECO:0000259" key="4">
    <source>
        <dbReference type="PROSITE" id="PS51720"/>
    </source>
</evidence>
<comment type="similarity">
    <text evidence="1">Belongs to the TRAFAC class TrmE-Era-EngA-EngB-Septin-like GTPase superfamily. AIG1/Toc34/Toc159-like paraseptin GTPase family. IAN subfamily.</text>
</comment>
<dbReference type="PANTHER" id="PTHR10903">
    <property type="entry name" value="GTPASE, IMAP FAMILY MEMBER-RELATED"/>
    <property type="match status" value="1"/>
</dbReference>
<dbReference type="AlphaFoldDB" id="A0A8C6S6S2"/>
<keyword evidence="3" id="KW-0342">GTP-binding</keyword>
<evidence type="ECO:0000256" key="3">
    <source>
        <dbReference type="ARBA" id="ARBA00023134"/>
    </source>
</evidence>
<dbReference type="InterPro" id="IPR045058">
    <property type="entry name" value="GIMA/IAN/Toc"/>
</dbReference>
<dbReference type="Pfam" id="PF04548">
    <property type="entry name" value="AIG1"/>
    <property type="match status" value="1"/>
</dbReference>
<keyword evidence="2" id="KW-0547">Nucleotide-binding</keyword>
<sequence length="302" mass="33155">MALADTRRVVLLGKTGSGKSSLANTLFGESHVFQVNHSANSGTKLCLSETKTINGRRLQLIDTPGFFDTDPKSSELSPELLKCITECAPGPHAFLLVLTVEKYTELEKAVVALMLRYFSIDVLKYTTVVFTRGDDLRGMKILEWVGQNEGLRNLVQRCGGRCHVIDNKYWNNSQDPYRNNQYQIEELLETIDQTVTDNRGGHYTNELLERVNAKIQEQVALIGKSSQNVSSLEIVKRAKEIVLRELEGVGLVIGRLLGTFIGGIRVESIRVGGGVLKGVLRGLAGLADAPAVLTMAPAVLTM</sequence>
<dbReference type="InterPro" id="IPR006703">
    <property type="entry name" value="G_AIG1"/>
</dbReference>
<name>A0A8C6S6S2_9GOBI</name>
<dbReference type="SUPFAM" id="SSF52540">
    <property type="entry name" value="P-loop containing nucleoside triphosphate hydrolases"/>
    <property type="match status" value="1"/>
</dbReference>
<dbReference type="FunFam" id="3.40.50.300:FF:000366">
    <property type="entry name" value="GTPase, IMAP family member 2"/>
    <property type="match status" value="1"/>
</dbReference>
<feature type="domain" description="AIG1-type G" evidence="4">
    <location>
        <begin position="4"/>
        <end position="212"/>
    </location>
</feature>
<dbReference type="Proteomes" id="UP000694523">
    <property type="component" value="Unplaced"/>
</dbReference>
<dbReference type="PROSITE" id="PS51720">
    <property type="entry name" value="G_AIG1"/>
    <property type="match status" value="1"/>
</dbReference>
<evidence type="ECO:0000313" key="5">
    <source>
        <dbReference type="Ensembl" id="ENSNMLP00000002447.1"/>
    </source>
</evidence>
<accession>A0A8C6S6S2</accession>
<protein>
    <recommendedName>
        <fullName evidence="4">AIG1-type G domain-containing protein</fullName>
    </recommendedName>
</protein>
<evidence type="ECO:0000256" key="1">
    <source>
        <dbReference type="ARBA" id="ARBA00008535"/>
    </source>
</evidence>
<organism evidence="5 6">
    <name type="scientific">Neogobius melanostomus</name>
    <name type="common">round goby</name>
    <dbReference type="NCBI Taxonomy" id="47308"/>
    <lineage>
        <taxon>Eukaryota</taxon>
        <taxon>Metazoa</taxon>
        <taxon>Chordata</taxon>
        <taxon>Craniata</taxon>
        <taxon>Vertebrata</taxon>
        <taxon>Euteleostomi</taxon>
        <taxon>Actinopterygii</taxon>
        <taxon>Neopterygii</taxon>
        <taxon>Teleostei</taxon>
        <taxon>Neoteleostei</taxon>
        <taxon>Acanthomorphata</taxon>
        <taxon>Gobiaria</taxon>
        <taxon>Gobiiformes</taxon>
        <taxon>Gobioidei</taxon>
        <taxon>Gobiidae</taxon>
        <taxon>Benthophilinae</taxon>
        <taxon>Neogobiini</taxon>
        <taxon>Neogobius</taxon>
    </lineage>
</organism>
<dbReference type="GO" id="GO:0005525">
    <property type="term" value="F:GTP binding"/>
    <property type="evidence" value="ECO:0007669"/>
    <property type="project" value="UniProtKB-KW"/>
</dbReference>